<dbReference type="RefSeq" id="XP_067716665.1">
    <property type="nucleotide sequence ID" value="XM_067860564.1"/>
</dbReference>
<dbReference type="AlphaFoldDB" id="A0AAV4LXP8"/>
<name>A0AAV4LXP8_BABCB</name>
<sequence length="323" mass="33347">MKIKLQTLNLETRLSEGADERCDLNVGRGASGETLLDVGQAYHQLNNDDVGPVDAQNRAVESSHEVLHRVALDLVESSDVLHAGLERLLHEALQQVADLGGFRQPGSGEDGVAVDLGAGPRAERHGSDLEAVEHAAHVALPDLRQGVQGAVGKLQALHGGNLGGATLDDLGLEGRKAEPGAARLNGGNDTIHEVANQAKANVGRVDFHDATKRVLSGVGHLVSFVQNDELQSGAEAGLAPDDAAGEGVGGLGEGLYLLAHSVDAPLVGGVELHHVGVAVRAVEIPGDGHDRGGLPGAYTSWRVDGRTYRAVRGRGGAAAGPSR</sequence>
<evidence type="ECO:0000313" key="2">
    <source>
        <dbReference type="Proteomes" id="UP001497744"/>
    </source>
</evidence>
<gene>
    <name evidence="1" type="ORF">BcabD6B2_40310</name>
</gene>
<keyword evidence="1" id="KW-0675">Receptor</keyword>
<evidence type="ECO:0000313" key="1">
    <source>
        <dbReference type="EMBL" id="GIX64596.1"/>
    </source>
</evidence>
<keyword evidence="2" id="KW-1185">Reference proteome</keyword>
<dbReference type="Proteomes" id="UP001497744">
    <property type="component" value="Unassembled WGS sequence"/>
</dbReference>
<dbReference type="EMBL" id="BPLF01000003">
    <property type="protein sequence ID" value="GIX64596.1"/>
    <property type="molecule type" value="Genomic_DNA"/>
</dbReference>
<reference evidence="1 2" key="1">
    <citation type="submission" date="2021-06" db="EMBL/GenBank/DDBJ databases">
        <title>Genome sequence of Babesia caballi.</title>
        <authorList>
            <person name="Yamagishi J."/>
            <person name="Kidaka T."/>
            <person name="Ochi A."/>
        </authorList>
    </citation>
    <scope>NUCLEOTIDE SEQUENCE [LARGE SCALE GENOMIC DNA]</scope>
    <source>
        <strain evidence="1">USDA-D6B2</strain>
    </source>
</reference>
<dbReference type="GeneID" id="94196077"/>
<protein>
    <submittedName>
        <fullName evidence="1">TonB-dependent receptor</fullName>
    </submittedName>
</protein>
<comment type="caution">
    <text evidence="1">The sequence shown here is derived from an EMBL/GenBank/DDBJ whole genome shotgun (WGS) entry which is preliminary data.</text>
</comment>
<organism evidence="1 2">
    <name type="scientific">Babesia caballi</name>
    <dbReference type="NCBI Taxonomy" id="5871"/>
    <lineage>
        <taxon>Eukaryota</taxon>
        <taxon>Sar</taxon>
        <taxon>Alveolata</taxon>
        <taxon>Apicomplexa</taxon>
        <taxon>Aconoidasida</taxon>
        <taxon>Piroplasmida</taxon>
        <taxon>Babesiidae</taxon>
        <taxon>Babesia</taxon>
    </lineage>
</organism>
<accession>A0AAV4LXP8</accession>
<proteinExistence type="predicted"/>